<dbReference type="OrthoDB" id="365234at2759"/>
<evidence type="ECO:0000313" key="3">
    <source>
        <dbReference type="Proteomes" id="UP001057455"/>
    </source>
</evidence>
<feature type="transmembrane region" description="Helical" evidence="1">
    <location>
        <begin position="12"/>
        <end position="38"/>
    </location>
</feature>
<gene>
    <name evidence="2" type="ORF">BaOVIS_026450</name>
</gene>
<evidence type="ECO:0000313" key="2">
    <source>
        <dbReference type="EMBL" id="GFE55241.1"/>
    </source>
</evidence>
<dbReference type="AlphaFoldDB" id="A0A9W5WVS3"/>
<comment type="caution">
    <text evidence="2">The sequence shown here is derived from an EMBL/GenBank/DDBJ whole genome shotgun (WGS) entry which is preliminary data.</text>
</comment>
<name>A0A9W5WVS3_BABOV</name>
<feature type="transmembrane region" description="Helical" evidence="1">
    <location>
        <begin position="344"/>
        <end position="362"/>
    </location>
</feature>
<keyword evidence="1" id="KW-0472">Membrane</keyword>
<keyword evidence="3" id="KW-1185">Reference proteome</keyword>
<feature type="transmembrane region" description="Helical" evidence="1">
    <location>
        <begin position="50"/>
        <end position="76"/>
    </location>
</feature>
<reference evidence="2" key="1">
    <citation type="submission" date="2019-12" db="EMBL/GenBank/DDBJ databases">
        <title>Genome sequence of Babesia ovis.</title>
        <authorList>
            <person name="Yamagishi J."/>
            <person name="Sevinc F."/>
            <person name="Xuan X."/>
        </authorList>
    </citation>
    <scope>NUCLEOTIDE SEQUENCE</scope>
    <source>
        <strain evidence="2">Selcuk</strain>
    </source>
</reference>
<feature type="transmembrane region" description="Helical" evidence="1">
    <location>
        <begin position="122"/>
        <end position="143"/>
    </location>
</feature>
<accession>A0A9W5WVS3</accession>
<feature type="transmembrane region" description="Helical" evidence="1">
    <location>
        <begin position="155"/>
        <end position="175"/>
    </location>
</feature>
<dbReference type="Proteomes" id="UP001057455">
    <property type="component" value="Unassembled WGS sequence"/>
</dbReference>
<feature type="transmembrane region" description="Helical" evidence="1">
    <location>
        <begin position="275"/>
        <end position="295"/>
    </location>
</feature>
<feature type="transmembrane region" description="Helical" evidence="1">
    <location>
        <begin position="310"/>
        <end position="332"/>
    </location>
</feature>
<sequence length="477" mass="52629">MSGAKKNNGITFLANAGAFLKGLSVLQTLYVCLLGSSFAMSRFGYNPEAVGIFVGMCHNSIELFYLVSAIGAFVLLRCLDQFSTDGLKLKKWCSIVNSWVIVLLNVLLLKSYAWVEGNENIVLYYWTLIAANFFAGADDMIMYDIASHNVASYDLGQSCTGIFVAGLHWCTIYFLRKAKKDIDYGLNVCHIFVLLMLSLLAAMVWTIHTYGEISSGTAGGSSSGSGSGTNDSCTFLQAYGRVVPMMVMSTIGFGFIYVIYPLISPFEMVRPEDRYPIQSICTVAHAVLGILLWLLEQHAGLSQKWKDNTLWYYAVYLLVVPYLAVGAVFIVSMHYPESTLGRAVRMKPLVVGILTVCFYVAGRACITVSNISINGNAKGTDGNCKCTHGSTLSSMNLGVNLLVLSISKYISEGYIQKYIVTRNLAAESHQWPTDGMSTIQAFHYWLQVGWQEGLKNFRGTFDQDVREKLAHALLTND</sequence>
<evidence type="ECO:0000256" key="1">
    <source>
        <dbReference type="SAM" id="Phobius"/>
    </source>
</evidence>
<dbReference type="EMBL" id="BLIY01000017">
    <property type="protein sequence ID" value="GFE55241.1"/>
    <property type="molecule type" value="Genomic_DNA"/>
</dbReference>
<keyword evidence="1" id="KW-1133">Transmembrane helix</keyword>
<organism evidence="2 3">
    <name type="scientific">Babesia ovis</name>
    <dbReference type="NCBI Taxonomy" id="5869"/>
    <lineage>
        <taxon>Eukaryota</taxon>
        <taxon>Sar</taxon>
        <taxon>Alveolata</taxon>
        <taxon>Apicomplexa</taxon>
        <taxon>Aconoidasida</taxon>
        <taxon>Piroplasmida</taxon>
        <taxon>Babesiidae</taxon>
        <taxon>Babesia</taxon>
    </lineage>
</organism>
<proteinExistence type="predicted"/>
<keyword evidence="1" id="KW-0812">Transmembrane</keyword>
<feature type="transmembrane region" description="Helical" evidence="1">
    <location>
        <begin position="187"/>
        <end position="207"/>
    </location>
</feature>
<feature type="transmembrane region" description="Helical" evidence="1">
    <location>
        <begin position="242"/>
        <end position="263"/>
    </location>
</feature>
<feature type="transmembrane region" description="Helical" evidence="1">
    <location>
        <begin position="96"/>
        <end position="115"/>
    </location>
</feature>
<protein>
    <submittedName>
        <fullName evidence="2">Integral membrane protein protein</fullName>
    </submittedName>
</protein>